<dbReference type="GO" id="GO:0007091">
    <property type="term" value="P:metaphase/anaphase transition of mitotic cell cycle"/>
    <property type="evidence" value="ECO:0007669"/>
    <property type="project" value="TreeGrafter"/>
</dbReference>
<dbReference type="PROSITE" id="PS50005">
    <property type="entry name" value="TPR"/>
    <property type="match status" value="1"/>
</dbReference>
<dbReference type="InterPro" id="IPR011990">
    <property type="entry name" value="TPR-like_helical_dom_sf"/>
</dbReference>
<dbReference type="SUPFAM" id="SSF48452">
    <property type="entry name" value="TPR-like"/>
    <property type="match status" value="3"/>
</dbReference>
<dbReference type="Proteomes" id="UP000193560">
    <property type="component" value="Unassembled WGS sequence"/>
</dbReference>
<dbReference type="GO" id="GO:0005737">
    <property type="term" value="C:cytoplasm"/>
    <property type="evidence" value="ECO:0007669"/>
    <property type="project" value="TreeGrafter"/>
</dbReference>
<feature type="compositionally biased region" description="Acidic residues" evidence="4">
    <location>
        <begin position="340"/>
        <end position="352"/>
    </location>
</feature>
<dbReference type="AlphaFoldDB" id="A0A1X2I1V0"/>
<dbReference type="GO" id="GO:0051301">
    <property type="term" value="P:cell division"/>
    <property type="evidence" value="ECO:0007669"/>
    <property type="project" value="TreeGrafter"/>
</dbReference>
<protein>
    <recommendedName>
        <fullName evidence="7">TPR-like protein</fullName>
    </recommendedName>
</protein>
<gene>
    <name evidence="5" type="ORF">BCR42DRAFT_336378</name>
</gene>
<dbReference type="SMART" id="SM00028">
    <property type="entry name" value="TPR"/>
    <property type="match status" value="5"/>
</dbReference>
<evidence type="ECO:0008006" key="7">
    <source>
        <dbReference type="Google" id="ProtNLM"/>
    </source>
</evidence>
<keyword evidence="6" id="KW-1185">Reference proteome</keyword>
<dbReference type="Pfam" id="PF13181">
    <property type="entry name" value="TPR_8"/>
    <property type="match status" value="1"/>
</dbReference>
<dbReference type="GO" id="GO:0016567">
    <property type="term" value="P:protein ubiquitination"/>
    <property type="evidence" value="ECO:0007669"/>
    <property type="project" value="TreeGrafter"/>
</dbReference>
<feature type="region of interest" description="Disordered" evidence="4">
    <location>
        <begin position="334"/>
        <end position="387"/>
    </location>
</feature>
<evidence type="ECO:0000256" key="2">
    <source>
        <dbReference type="ARBA" id="ARBA00038210"/>
    </source>
</evidence>
<proteinExistence type="inferred from homology"/>
<feature type="compositionally biased region" description="Low complexity" evidence="4">
    <location>
        <begin position="372"/>
        <end position="387"/>
    </location>
</feature>
<dbReference type="Pfam" id="PF12895">
    <property type="entry name" value="ANAPC3"/>
    <property type="match status" value="1"/>
</dbReference>
<comment type="similarity">
    <text evidence="2">Belongs to the APC3/CDC27 family.</text>
</comment>
<sequence length="666" mass="75804">MASLSNGIESWVLMALIHKDIDDFDYKNALTLSERLFAIDKDSQDFRFLYAKCQYLLGDYNAAYDVLKDTTSIPCRNLFARSCLELGNLSDKTDKSIFYWRSGIQTLQEALADSSKKKTSHKWGDDLTCVALRSHMPSQSSIRNLLGELYIKMDNMRASSQQLLECLAENPFKFTAYTDACDIAPDAGHPDSVLSPNAIFKEFDIETTQLDHSFKYHLPPMPSTSTSKSTTSTPIITQHDKKPRLEYLMPMIRSSYGDVSLNQLRALVRSSIQTHPAIIDDGHLFDLFRDAIEKSKDEILDLMTADIEKQKAEEAFKNKHGLHKKPPAEIMHGMTMDQKDDNDDKMDTESEVVDPMSNSPPRLDSANKRPSLGKTTTGTTTTELTSKAAKEATDQTIIGAMNKIIRISLIIAKGYYYQAHYYCRETALELQKLDNSQYDTPSVLCLMGRAYYDAGDHAGARIFYRRSFSIAPWYCKGVPLYSTCLWYLEKERELSLLAKVMKDNHSHRYEAYIAAGNWTKCSNRGNEAARWFQKAVDLDPSRSYGHALLGYEDWEKGNCLGAKQHFAQCMITNKRSYFGWYGSATAYQGMHEFPQARRLIEEAIRLHPRHPVLLGTMAEILLSMKEYELANKYVERSLAIRDNISIQELKKKIDRRLELGDTGESL</sequence>
<dbReference type="STRING" id="90262.A0A1X2I1V0"/>
<dbReference type="EMBL" id="MCGE01000034">
    <property type="protein sequence ID" value="ORZ07606.1"/>
    <property type="molecule type" value="Genomic_DNA"/>
</dbReference>
<reference evidence="5 6" key="1">
    <citation type="submission" date="2016-07" db="EMBL/GenBank/DDBJ databases">
        <title>Pervasive Adenine N6-methylation of Active Genes in Fungi.</title>
        <authorList>
            <consortium name="DOE Joint Genome Institute"/>
            <person name="Mondo S.J."/>
            <person name="Dannebaum R.O."/>
            <person name="Kuo R.C."/>
            <person name="Labutti K."/>
            <person name="Haridas S."/>
            <person name="Kuo A."/>
            <person name="Salamov A."/>
            <person name="Ahrendt S.R."/>
            <person name="Lipzen A."/>
            <person name="Sullivan W."/>
            <person name="Andreopoulos W.B."/>
            <person name="Clum A."/>
            <person name="Lindquist E."/>
            <person name="Daum C."/>
            <person name="Ramamoorthy G.K."/>
            <person name="Gryganskyi A."/>
            <person name="Culley D."/>
            <person name="Magnuson J.K."/>
            <person name="James T.Y."/>
            <person name="O'Malley M.A."/>
            <person name="Stajich J.E."/>
            <person name="Spatafora J.W."/>
            <person name="Visel A."/>
            <person name="Grigoriev I.V."/>
        </authorList>
    </citation>
    <scope>NUCLEOTIDE SEQUENCE [LARGE SCALE GENOMIC DNA]</scope>
    <source>
        <strain evidence="5 6">NRRL 1336</strain>
    </source>
</reference>
<dbReference type="InterPro" id="IPR019734">
    <property type="entry name" value="TPR_rpt"/>
</dbReference>
<evidence type="ECO:0000256" key="4">
    <source>
        <dbReference type="SAM" id="MobiDB-lite"/>
    </source>
</evidence>
<dbReference type="OrthoDB" id="10248520at2759"/>
<dbReference type="PANTHER" id="PTHR12558">
    <property type="entry name" value="CELL DIVISION CYCLE 16,23,27"/>
    <property type="match status" value="1"/>
</dbReference>
<keyword evidence="1 3" id="KW-0802">TPR repeat</keyword>
<evidence type="ECO:0000313" key="5">
    <source>
        <dbReference type="EMBL" id="ORZ07606.1"/>
    </source>
</evidence>
<name>A0A1X2I1V0_9FUNG</name>
<accession>A0A1X2I1V0</accession>
<feature type="repeat" description="TPR" evidence="3">
    <location>
        <begin position="509"/>
        <end position="542"/>
    </location>
</feature>
<dbReference type="PANTHER" id="PTHR12558:SF13">
    <property type="entry name" value="CELL DIVISION CYCLE PROTEIN 27 HOMOLOG"/>
    <property type="match status" value="1"/>
</dbReference>
<dbReference type="Gene3D" id="1.25.40.10">
    <property type="entry name" value="Tetratricopeptide repeat domain"/>
    <property type="match status" value="3"/>
</dbReference>
<evidence type="ECO:0000256" key="1">
    <source>
        <dbReference type="ARBA" id="ARBA00022803"/>
    </source>
</evidence>
<dbReference type="GO" id="GO:0031145">
    <property type="term" value="P:anaphase-promoting complex-dependent catabolic process"/>
    <property type="evidence" value="ECO:0007669"/>
    <property type="project" value="TreeGrafter"/>
</dbReference>
<evidence type="ECO:0000313" key="6">
    <source>
        <dbReference type="Proteomes" id="UP000193560"/>
    </source>
</evidence>
<organism evidence="5 6">
    <name type="scientific">Absidia repens</name>
    <dbReference type="NCBI Taxonomy" id="90262"/>
    <lineage>
        <taxon>Eukaryota</taxon>
        <taxon>Fungi</taxon>
        <taxon>Fungi incertae sedis</taxon>
        <taxon>Mucoromycota</taxon>
        <taxon>Mucoromycotina</taxon>
        <taxon>Mucoromycetes</taxon>
        <taxon>Mucorales</taxon>
        <taxon>Cunninghamellaceae</taxon>
        <taxon>Absidia</taxon>
    </lineage>
</organism>
<comment type="caution">
    <text evidence="5">The sequence shown here is derived from an EMBL/GenBank/DDBJ whole genome shotgun (WGS) entry which is preliminary data.</text>
</comment>
<dbReference type="GO" id="GO:0005680">
    <property type="term" value="C:anaphase-promoting complex"/>
    <property type="evidence" value="ECO:0007669"/>
    <property type="project" value="TreeGrafter"/>
</dbReference>
<evidence type="ECO:0000256" key="3">
    <source>
        <dbReference type="PROSITE-ProRule" id="PRU00339"/>
    </source>
</evidence>